<evidence type="ECO:0000313" key="6">
    <source>
        <dbReference type="Proteomes" id="UP000193387"/>
    </source>
</evidence>
<evidence type="ECO:0000256" key="2">
    <source>
        <dbReference type="ARBA" id="ARBA00023125"/>
    </source>
</evidence>
<dbReference type="InterPro" id="IPR011711">
    <property type="entry name" value="GntR_C"/>
</dbReference>
<dbReference type="RefSeq" id="WP_085255662.1">
    <property type="nucleotide sequence ID" value="NZ_AP022573.1"/>
</dbReference>
<dbReference type="GO" id="GO:0003700">
    <property type="term" value="F:DNA-binding transcription factor activity"/>
    <property type="evidence" value="ECO:0007669"/>
    <property type="project" value="InterPro"/>
</dbReference>
<keyword evidence="2" id="KW-0238">DNA-binding</keyword>
<dbReference type="InterPro" id="IPR036388">
    <property type="entry name" value="WH-like_DNA-bd_sf"/>
</dbReference>
<keyword evidence="3" id="KW-0804">Transcription</keyword>
<dbReference type="SUPFAM" id="SSF46785">
    <property type="entry name" value="Winged helix' DNA-binding domain"/>
    <property type="match status" value="1"/>
</dbReference>
<gene>
    <name evidence="5" type="ORF">AWC23_12485</name>
</gene>
<dbReference type="InterPro" id="IPR036390">
    <property type="entry name" value="WH_DNA-bd_sf"/>
</dbReference>
<dbReference type="PROSITE" id="PS50949">
    <property type="entry name" value="HTH_GNTR"/>
    <property type="match status" value="1"/>
</dbReference>
<dbReference type="SUPFAM" id="SSF48008">
    <property type="entry name" value="GntR ligand-binding domain-like"/>
    <property type="match status" value="1"/>
</dbReference>
<feature type="domain" description="HTH gntR-type" evidence="4">
    <location>
        <begin position="20"/>
        <end position="90"/>
    </location>
</feature>
<dbReference type="Pfam" id="PF07729">
    <property type="entry name" value="FCD"/>
    <property type="match status" value="1"/>
</dbReference>
<proteinExistence type="predicted"/>
<evidence type="ECO:0000256" key="1">
    <source>
        <dbReference type="ARBA" id="ARBA00023015"/>
    </source>
</evidence>
<dbReference type="InterPro" id="IPR000524">
    <property type="entry name" value="Tscrpt_reg_HTH_GntR"/>
</dbReference>
<dbReference type="Gene3D" id="1.20.120.530">
    <property type="entry name" value="GntR ligand-binding domain-like"/>
    <property type="match status" value="1"/>
</dbReference>
<dbReference type="SMART" id="SM00345">
    <property type="entry name" value="HTH_GNTR"/>
    <property type="match status" value="1"/>
</dbReference>
<dbReference type="CDD" id="cd07377">
    <property type="entry name" value="WHTH_GntR"/>
    <property type="match status" value="1"/>
</dbReference>
<evidence type="ECO:0000313" key="5">
    <source>
        <dbReference type="EMBL" id="ORW71890.1"/>
    </source>
</evidence>
<dbReference type="Gene3D" id="1.10.10.10">
    <property type="entry name" value="Winged helix-like DNA-binding domain superfamily/Winged helix DNA-binding domain"/>
    <property type="match status" value="1"/>
</dbReference>
<sequence length="248" mass="27061">MARHYYGHATAAVFAPLKPTFRAEFVVRRLRDAIALGLLPDGTQLPGEADLAASLGVSTVTVREALAALRNDRLLETRRGRGGGSFVVLPPGGATTIIRRRLHDLSLLDLRDLGDFYTAVSGATAAYAARRGTTDEVDQICLAGDQFAAASDVGARRQADARLRLLIAATAQSPRLYTAEVELQAEIGTLLRLTLELDDSYRRDVALVTELCAALRDSDETRARQAAEQRVREATARLIELRIDREHQ</sequence>
<dbReference type="PANTHER" id="PTHR43537:SF5">
    <property type="entry name" value="UXU OPERON TRANSCRIPTIONAL REGULATOR"/>
    <property type="match status" value="1"/>
</dbReference>
<protein>
    <recommendedName>
        <fullName evidence="4">HTH gntR-type domain-containing protein</fullName>
    </recommendedName>
</protein>
<accession>A0AAJ3NRW3</accession>
<evidence type="ECO:0000256" key="3">
    <source>
        <dbReference type="ARBA" id="ARBA00023163"/>
    </source>
</evidence>
<dbReference type="GO" id="GO:0003677">
    <property type="term" value="F:DNA binding"/>
    <property type="evidence" value="ECO:0007669"/>
    <property type="project" value="UniProtKB-KW"/>
</dbReference>
<dbReference type="InterPro" id="IPR008920">
    <property type="entry name" value="TF_FadR/GntR_C"/>
</dbReference>
<dbReference type="Pfam" id="PF00392">
    <property type="entry name" value="GntR"/>
    <property type="match status" value="1"/>
</dbReference>
<keyword evidence="1" id="KW-0805">Transcription regulation</keyword>
<dbReference type="AlphaFoldDB" id="A0AAJ3NRW3"/>
<reference evidence="5 6" key="1">
    <citation type="submission" date="2016-01" db="EMBL/GenBank/DDBJ databases">
        <title>The new phylogeny of the genus Mycobacterium.</title>
        <authorList>
            <person name="Tarcisio F."/>
            <person name="Conor M."/>
            <person name="Antonella G."/>
            <person name="Elisabetta G."/>
            <person name="Giulia F.S."/>
            <person name="Sara T."/>
            <person name="Anna F."/>
            <person name="Clotilde B."/>
            <person name="Roberto B."/>
            <person name="Veronica D.S."/>
            <person name="Fabio R."/>
            <person name="Monica P."/>
            <person name="Olivier J."/>
            <person name="Enrico T."/>
            <person name="Nicola S."/>
        </authorList>
    </citation>
    <scope>NUCLEOTIDE SEQUENCE [LARGE SCALE GENOMIC DNA]</scope>
    <source>
        <strain evidence="5 6">DSM 44616</strain>
    </source>
</reference>
<name>A0AAJ3NRW3_9MYCO</name>
<comment type="caution">
    <text evidence="5">The sequence shown here is derived from an EMBL/GenBank/DDBJ whole genome shotgun (WGS) entry which is preliminary data.</text>
</comment>
<dbReference type="PANTHER" id="PTHR43537">
    <property type="entry name" value="TRANSCRIPTIONAL REGULATOR, GNTR FAMILY"/>
    <property type="match status" value="1"/>
</dbReference>
<keyword evidence="6" id="KW-1185">Reference proteome</keyword>
<dbReference type="EMBL" id="LQPR01000027">
    <property type="protein sequence ID" value="ORW71890.1"/>
    <property type="molecule type" value="Genomic_DNA"/>
</dbReference>
<evidence type="ECO:0000259" key="4">
    <source>
        <dbReference type="PROSITE" id="PS50949"/>
    </source>
</evidence>
<organism evidence="5 6">
    <name type="scientific">Mycobacterium saskatchewanense</name>
    <dbReference type="NCBI Taxonomy" id="220927"/>
    <lineage>
        <taxon>Bacteria</taxon>
        <taxon>Bacillati</taxon>
        <taxon>Actinomycetota</taxon>
        <taxon>Actinomycetes</taxon>
        <taxon>Mycobacteriales</taxon>
        <taxon>Mycobacteriaceae</taxon>
        <taxon>Mycobacterium</taxon>
        <taxon>Mycobacterium simiae complex</taxon>
    </lineage>
</organism>
<dbReference type="Proteomes" id="UP000193387">
    <property type="component" value="Unassembled WGS sequence"/>
</dbReference>